<feature type="transmembrane region" description="Helical" evidence="1">
    <location>
        <begin position="158"/>
        <end position="176"/>
    </location>
</feature>
<feature type="transmembrane region" description="Helical" evidence="1">
    <location>
        <begin position="283"/>
        <end position="301"/>
    </location>
</feature>
<dbReference type="GO" id="GO:0016020">
    <property type="term" value="C:membrane"/>
    <property type="evidence" value="ECO:0007669"/>
    <property type="project" value="InterPro"/>
</dbReference>
<evidence type="ECO:0000256" key="1">
    <source>
        <dbReference type="SAM" id="Phobius"/>
    </source>
</evidence>
<dbReference type="Pfam" id="PF05975">
    <property type="entry name" value="EcsB"/>
    <property type="match status" value="1"/>
</dbReference>
<dbReference type="PIRSF" id="PIRSF037259">
    <property type="entry name" value="EcsB_ABC"/>
    <property type="match status" value="1"/>
</dbReference>
<dbReference type="eggNOG" id="COG4473">
    <property type="taxonomic scope" value="Bacteria"/>
</dbReference>
<keyword evidence="1" id="KW-0472">Membrane</keyword>
<feature type="transmembrane region" description="Helical" evidence="1">
    <location>
        <begin position="105"/>
        <end position="125"/>
    </location>
</feature>
<accession>A0A0R1VIT4</accession>
<name>A0A0R1VIT4_9LACO</name>
<evidence type="ECO:0000313" key="3">
    <source>
        <dbReference type="Proteomes" id="UP000051307"/>
    </source>
</evidence>
<organism evidence="2 3">
    <name type="scientific">Lactobacillus kitasatonis DSM 16761 = JCM 1039</name>
    <dbReference type="NCBI Taxonomy" id="1423767"/>
    <lineage>
        <taxon>Bacteria</taxon>
        <taxon>Bacillati</taxon>
        <taxon>Bacillota</taxon>
        <taxon>Bacilli</taxon>
        <taxon>Lactobacillales</taxon>
        <taxon>Lactobacillaceae</taxon>
        <taxon>Lactobacillus</taxon>
    </lineage>
</organism>
<feature type="transmembrane region" description="Helical" evidence="1">
    <location>
        <begin position="131"/>
        <end position="146"/>
    </location>
</feature>
<proteinExistence type="predicted"/>
<feature type="transmembrane region" description="Helical" evidence="1">
    <location>
        <begin position="21"/>
        <end position="45"/>
    </location>
</feature>
<keyword evidence="1" id="KW-1133">Transmembrane helix</keyword>
<feature type="transmembrane region" description="Helical" evidence="1">
    <location>
        <begin position="378"/>
        <end position="397"/>
    </location>
</feature>
<feature type="transmembrane region" description="Helical" evidence="1">
    <location>
        <begin position="182"/>
        <end position="202"/>
    </location>
</feature>
<feature type="transmembrane region" description="Helical" evidence="1">
    <location>
        <begin position="349"/>
        <end position="372"/>
    </location>
</feature>
<evidence type="ECO:0000313" key="2">
    <source>
        <dbReference type="EMBL" id="KRM05077.1"/>
    </source>
</evidence>
<protein>
    <submittedName>
        <fullName evidence="2">ABC transporter permease protein</fullName>
    </submittedName>
</protein>
<dbReference type="EMBL" id="AZFU01000015">
    <property type="protein sequence ID" value="KRM05077.1"/>
    <property type="molecule type" value="Genomic_DNA"/>
</dbReference>
<dbReference type="Proteomes" id="UP000051307">
    <property type="component" value="Unassembled WGS sequence"/>
</dbReference>
<reference evidence="2 3" key="1">
    <citation type="journal article" date="2015" name="Genome Announc.">
        <title>Expanding the biotechnology potential of lactobacilli through comparative genomics of 213 strains and associated genera.</title>
        <authorList>
            <person name="Sun Z."/>
            <person name="Harris H.M."/>
            <person name="McCann A."/>
            <person name="Guo C."/>
            <person name="Argimon S."/>
            <person name="Zhang W."/>
            <person name="Yang X."/>
            <person name="Jeffery I.B."/>
            <person name="Cooney J.C."/>
            <person name="Kagawa T.F."/>
            <person name="Liu W."/>
            <person name="Song Y."/>
            <person name="Salvetti E."/>
            <person name="Wrobel A."/>
            <person name="Rasinkangas P."/>
            <person name="Parkhill J."/>
            <person name="Rea M.C."/>
            <person name="O'Sullivan O."/>
            <person name="Ritari J."/>
            <person name="Douillard F.P."/>
            <person name="Paul Ross R."/>
            <person name="Yang R."/>
            <person name="Briner A.E."/>
            <person name="Felis G.E."/>
            <person name="de Vos W.M."/>
            <person name="Barrangou R."/>
            <person name="Klaenhammer T.R."/>
            <person name="Caufield P.W."/>
            <person name="Cui Y."/>
            <person name="Zhang H."/>
            <person name="O'Toole P.W."/>
        </authorList>
    </citation>
    <scope>NUCLEOTIDE SEQUENCE [LARGE SCALE GENOMIC DNA]</scope>
    <source>
        <strain evidence="2 3">DSM 16761</strain>
    </source>
</reference>
<dbReference type="AlphaFoldDB" id="A0A0R1VIT4"/>
<keyword evidence="1" id="KW-0812">Transmembrane</keyword>
<feature type="transmembrane region" description="Helical" evidence="1">
    <location>
        <begin position="57"/>
        <end position="77"/>
    </location>
</feature>
<dbReference type="InterPro" id="IPR010288">
    <property type="entry name" value="EcsB_ABC"/>
</dbReference>
<dbReference type="OrthoDB" id="2447941at2"/>
<dbReference type="PATRIC" id="fig|1423767.3.peg.317"/>
<comment type="caution">
    <text evidence="2">The sequence shown here is derived from an EMBL/GenBank/DDBJ whole genome shotgun (WGS) entry which is preliminary data.</text>
</comment>
<feature type="transmembrane region" description="Helical" evidence="1">
    <location>
        <begin position="307"/>
        <end position="329"/>
    </location>
</feature>
<sequence>MAMRELAKKRLNENLKQSVKYLTLVFNDFFILALIFLVGALMFWYAEAMKTMPTNLWFYKPLTGFILWLPLLTGRFVTLIKEADMQFLFTQDEQMDEYLKPMHRYSLVLPFILEILLAGIVLPFATVKAGISVWNYILLVLAMLFIKDAELEIEKSNLYFGKKLSFGLVSLVALLIAMLSTYYPMVGLALGVVGTILFAPNFKPSFGDKMNKKLLFDWRYAVESEKARKDRVYSVFSMFTDVEEKQVSIKRRKYLDFLLPKSIAKENPNLFLYRRSLLRNPEYLNLLVRMTVFAILISWLVQDWRWALGLSCLVIFLTVYQLLPMATEFDRNFMYRVYPIERQDRGKDLVKVLTLGLLIQWVLISIFWLLLLPINVNLFEAIGILLVFTALVVATYLPNRVRKINQKNFGIR</sequence>
<gene>
    <name evidence="2" type="ORF">FC59_GL000305</name>
</gene>